<keyword evidence="4" id="KW-0853">WD repeat</keyword>
<proteinExistence type="inferred from homology"/>
<comment type="similarity">
    <text evidence="3">Belongs to the UTP5 family.</text>
</comment>
<comment type="subcellular location">
    <subcellularLocation>
        <location evidence="1">Nucleus</location>
        <location evidence="1">Nucleolus</location>
    </subcellularLocation>
</comment>
<dbReference type="Pfam" id="PF04003">
    <property type="entry name" value="Utp12"/>
    <property type="match status" value="1"/>
</dbReference>
<dbReference type="InterPro" id="IPR052414">
    <property type="entry name" value="U3_snoRNA-assoc_WDR"/>
</dbReference>
<evidence type="ECO:0000256" key="2">
    <source>
        <dbReference type="ARBA" id="ARBA00023242"/>
    </source>
</evidence>
<dbReference type="GO" id="GO:0000462">
    <property type="term" value="P:maturation of SSU-rRNA from tricistronic rRNA transcript (SSU-rRNA, 5.8S rRNA, LSU-rRNA)"/>
    <property type="evidence" value="ECO:0007669"/>
    <property type="project" value="TreeGrafter"/>
</dbReference>
<dbReference type="PROSITE" id="PS50082">
    <property type="entry name" value="WD_REPEATS_2"/>
    <property type="match status" value="1"/>
</dbReference>
<feature type="domain" description="Small-subunit processome Utp12" evidence="6">
    <location>
        <begin position="612"/>
        <end position="723"/>
    </location>
</feature>
<feature type="compositionally biased region" description="Acidic residues" evidence="5">
    <location>
        <begin position="787"/>
        <end position="814"/>
    </location>
</feature>
<dbReference type="OrthoDB" id="30195at2759"/>
<organism evidence="7 8">
    <name type="scientific">Rhodotorula taiwanensis</name>
    <dbReference type="NCBI Taxonomy" id="741276"/>
    <lineage>
        <taxon>Eukaryota</taxon>
        <taxon>Fungi</taxon>
        <taxon>Dikarya</taxon>
        <taxon>Basidiomycota</taxon>
        <taxon>Pucciniomycotina</taxon>
        <taxon>Microbotryomycetes</taxon>
        <taxon>Sporidiobolales</taxon>
        <taxon>Sporidiobolaceae</taxon>
        <taxon>Rhodotorula</taxon>
    </lineage>
</organism>
<feature type="region of interest" description="Disordered" evidence="5">
    <location>
        <begin position="479"/>
        <end position="499"/>
    </location>
</feature>
<feature type="compositionally biased region" description="Polar residues" evidence="5">
    <location>
        <begin position="94"/>
        <end position="105"/>
    </location>
</feature>
<protein>
    <recommendedName>
        <fullName evidence="6">Small-subunit processome Utp12 domain-containing protein</fullName>
    </recommendedName>
</protein>
<evidence type="ECO:0000256" key="4">
    <source>
        <dbReference type="PROSITE-ProRule" id="PRU00221"/>
    </source>
</evidence>
<feature type="compositionally biased region" description="Acidic residues" evidence="5">
    <location>
        <begin position="759"/>
        <end position="780"/>
    </location>
</feature>
<feature type="region of interest" description="Disordered" evidence="5">
    <location>
        <begin position="94"/>
        <end position="133"/>
    </location>
</feature>
<sequence>MGKKTPKTTPRTTAINPQAVAHTLTAFSPAGAHELYYAHLHAAPDAHTLRVYSLDGKCISRWASNAHGDEQGDDNSAVDEPRVRSIEWCTLPASSTDEAVAQQQAEGKRGKKRRKSDGGGAVDSPAKPTLDSLRPAAPQALLALGLESGSILLWQPAGTQARTLSHAASNSPVTALAAPVGADAAGHLWSAHADGSVRLWDVESGNVLGKVAGLAEEPRWDDMLVRYEAAATESGKRTVQLVLSHLSLHVYTLQLAGASKKEGKVRDLKATELGRCTGHVEPCSVRWTGASVASSGSSADDSLDKLTFLSYAPTDRFVQIWQIPTGPSSSPHIGLLLARLALDSGVASAAVSPLSSTSSSQTLGAIDATTGNVSLTTLPVSFSAESATPSKKGKKHGLGVVALETQSEITAPAQGGRNEANVSAVAFRPEEDGKVVLCRGGVKPMFEVVTYKEEGAFLNKVELTRSAAGLLSANGAAGTSSGAFSEFQPQPTRYSEQSTSAVAATTVTADADSDDDEVIGNAGELDVDMAEPTLADRLKALNVSQKKERKAAAKKQRALDAGADVDALSESSDDEDDDEDDFAGEDDELDGPAVPATTLTTTLIQALHSQDGPLLESCLTHWNPNLVRSTVKRLPSGGLVLSLLEALVERLGKQKKGREGMASVKRARALIAWLRETLIVHVGFLVTIPSLVNRLAALYASLTQRLALQPTLLALNGRLDLVMSQIDLRQDRARAASQRQLAAAASKKSTGGRRYVEGESSDDDEPQADEEDLSEGDIEDVVLGGGDSDESGSGDDDEDVSDVDSDFEDEEDGENGAPRHKRNGVESLLDLEAEDDEDFDEDEDDSEEAGSGDSEDETDGEDSEFEA</sequence>
<dbReference type="InterPro" id="IPR011047">
    <property type="entry name" value="Quinoprotein_ADH-like_sf"/>
</dbReference>
<dbReference type="InterPro" id="IPR015943">
    <property type="entry name" value="WD40/YVTN_repeat-like_dom_sf"/>
</dbReference>
<gene>
    <name evidence="7" type="ORF">BMF94_3496</name>
</gene>
<keyword evidence="2" id="KW-0539">Nucleus</keyword>
<dbReference type="SUPFAM" id="SSF50998">
    <property type="entry name" value="Quinoprotein alcohol dehydrogenase-like"/>
    <property type="match status" value="1"/>
</dbReference>
<feature type="compositionally biased region" description="Polar residues" evidence="5">
    <location>
        <begin position="487"/>
        <end position="497"/>
    </location>
</feature>
<comment type="caution">
    <text evidence="7">The sequence shown here is derived from an EMBL/GenBank/DDBJ whole genome shotgun (WGS) entry which is preliminary data.</text>
</comment>
<dbReference type="PANTHER" id="PTHR44267">
    <property type="entry name" value="WD REPEAT-CONTAINING PROTEIN 43"/>
    <property type="match status" value="1"/>
</dbReference>
<reference evidence="7 8" key="1">
    <citation type="journal article" date="2018" name="Front. Microbiol.">
        <title>Prospects for Fungal Bioremediation of Acidic Radioactive Waste Sites: Characterization and Genome Sequence of Rhodotorula taiwanensis MD1149.</title>
        <authorList>
            <person name="Tkavc R."/>
            <person name="Matrosova V.Y."/>
            <person name="Grichenko O.E."/>
            <person name="Gostincar C."/>
            <person name="Volpe R.P."/>
            <person name="Klimenkova P."/>
            <person name="Gaidamakova E.K."/>
            <person name="Zhou C.E."/>
            <person name="Stewart B.J."/>
            <person name="Lyman M.G."/>
            <person name="Malfatti S.A."/>
            <person name="Rubinfeld B."/>
            <person name="Courtot M."/>
            <person name="Singh J."/>
            <person name="Dalgard C.L."/>
            <person name="Hamilton T."/>
            <person name="Frey K.G."/>
            <person name="Gunde-Cimerman N."/>
            <person name="Dugan L."/>
            <person name="Daly M.J."/>
        </authorList>
    </citation>
    <scope>NUCLEOTIDE SEQUENCE [LARGE SCALE GENOMIC DNA]</scope>
    <source>
        <strain evidence="7 8">MD1149</strain>
    </source>
</reference>
<dbReference type="Gene3D" id="2.130.10.10">
    <property type="entry name" value="YVTN repeat-like/Quinoprotein amine dehydrogenase"/>
    <property type="match status" value="1"/>
</dbReference>
<keyword evidence="8" id="KW-1185">Reference proteome</keyword>
<feature type="repeat" description="WD" evidence="4">
    <location>
        <begin position="188"/>
        <end position="210"/>
    </location>
</feature>
<evidence type="ECO:0000256" key="5">
    <source>
        <dbReference type="SAM" id="MobiDB-lite"/>
    </source>
</evidence>
<accession>A0A2S5B9W2</accession>
<dbReference type="InterPro" id="IPR007148">
    <property type="entry name" value="SSU_processome_Utp12"/>
</dbReference>
<evidence type="ECO:0000313" key="8">
    <source>
        <dbReference type="Proteomes" id="UP000237144"/>
    </source>
</evidence>
<feature type="region of interest" description="Disordered" evidence="5">
    <location>
        <begin position="739"/>
        <end position="867"/>
    </location>
</feature>
<feature type="compositionally biased region" description="Acidic residues" evidence="5">
    <location>
        <begin position="571"/>
        <end position="590"/>
    </location>
</feature>
<dbReference type="AlphaFoldDB" id="A0A2S5B9W2"/>
<feature type="region of interest" description="Disordered" evidence="5">
    <location>
        <begin position="552"/>
        <end position="594"/>
    </location>
</feature>
<dbReference type="STRING" id="741276.A0A2S5B9W2"/>
<evidence type="ECO:0000313" key="7">
    <source>
        <dbReference type="EMBL" id="POY73558.1"/>
    </source>
</evidence>
<dbReference type="GO" id="GO:0032040">
    <property type="term" value="C:small-subunit processome"/>
    <property type="evidence" value="ECO:0007669"/>
    <property type="project" value="UniProtKB-ARBA"/>
</dbReference>
<dbReference type="InterPro" id="IPR001680">
    <property type="entry name" value="WD40_rpt"/>
</dbReference>
<feature type="compositionally biased region" description="Acidic residues" evidence="5">
    <location>
        <begin position="829"/>
        <end position="867"/>
    </location>
</feature>
<evidence type="ECO:0000259" key="6">
    <source>
        <dbReference type="Pfam" id="PF04003"/>
    </source>
</evidence>
<name>A0A2S5B9W2_9BASI</name>
<dbReference type="PANTHER" id="PTHR44267:SF1">
    <property type="entry name" value="WD REPEAT-CONTAINING PROTEIN 43"/>
    <property type="match status" value="1"/>
</dbReference>
<dbReference type="Proteomes" id="UP000237144">
    <property type="component" value="Unassembled WGS sequence"/>
</dbReference>
<evidence type="ECO:0000256" key="1">
    <source>
        <dbReference type="ARBA" id="ARBA00004604"/>
    </source>
</evidence>
<evidence type="ECO:0000256" key="3">
    <source>
        <dbReference type="ARBA" id="ARBA00038335"/>
    </source>
</evidence>
<dbReference type="EMBL" id="PJQD01000036">
    <property type="protein sequence ID" value="POY73558.1"/>
    <property type="molecule type" value="Genomic_DNA"/>
</dbReference>